<protein>
    <submittedName>
        <fullName evidence="1">Uncharacterized protein</fullName>
    </submittedName>
</protein>
<proteinExistence type="predicted"/>
<feature type="non-terminal residue" evidence="1">
    <location>
        <position position="1"/>
    </location>
</feature>
<dbReference type="EMBL" id="AZMM01018423">
    <property type="protein sequence ID" value="ETJ20320.1"/>
    <property type="molecule type" value="Genomic_DNA"/>
</dbReference>
<accession>W1WTD9</accession>
<name>W1WTD9_9ZZZZ</name>
<evidence type="ECO:0000313" key="1">
    <source>
        <dbReference type="EMBL" id="ETJ20320.1"/>
    </source>
</evidence>
<reference evidence="1" key="1">
    <citation type="submission" date="2013-12" db="EMBL/GenBank/DDBJ databases">
        <title>A Varibaculum cambriense genome reconstructed from a premature infant gut community with otherwise low bacterial novelty that shifts toward anaerobic metabolism during the third week of life.</title>
        <authorList>
            <person name="Brown C.T."/>
            <person name="Sharon I."/>
            <person name="Thomas B.C."/>
            <person name="Castelle C.J."/>
            <person name="Morowitz M.J."/>
            <person name="Banfield J.F."/>
        </authorList>
    </citation>
    <scope>NUCLEOTIDE SEQUENCE</scope>
</reference>
<gene>
    <name evidence="1" type="ORF">Q604_UNBC18423G0001</name>
</gene>
<comment type="caution">
    <text evidence="1">The sequence shown here is derived from an EMBL/GenBank/DDBJ whole genome shotgun (WGS) entry which is preliminary data.</text>
</comment>
<organism evidence="1">
    <name type="scientific">human gut metagenome</name>
    <dbReference type="NCBI Taxonomy" id="408170"/>
    <lineage>
        <taxon>unclassified sequences</taxon>
        <taxon>metagenomes</taxon>
        <taxon>organismal metagenomes</taxon>
    </lineage>
</organism>
<sequence>VEQLIEEINFPKELVINYWEDQIIEFFGI</sequence>
<dbReference type="AlphaFoldDB" id="W1WTD9"/>